<evidence type="ECO:0000313" key="2">
    <source>
        <dbReference type="EMBL" id="KAL0119687.1"/>
    </source>
</evidence>
<accession>A0AAW2FWN7</accession>
<feature type="region of interest" description="Disordered" evidence="1">
    <location>
        <begin position="88"/>
        <end position="114"/>
    </location>
</feature>
<keyword evidence="3" id="KW-1185">Reference proteome</keyword>
<protein>
    <recommendedName>
        <fullName evidence="4">GIY-YIG domain-containing protein</fullName>
    </recommendedName>
</protein>
<sequence length="141" mass="16349">MKMIVYDVSLNALYVGNSHNTLRRATNWLSDSAKCAEGRSQLIAKLGCEQKRRMPGREEIHNRFDLPRWHEDRERDTRRCRRARSRFNKCRHGQSAENRPHSCRRSSDPASKRGTFHPRAAAILSCATNAIVIFRPPSFSR</sequence>
<reference evidence="2 3" key="1">
    <citation type="submission" date="2023-03" db="EMBL/GenBank/DDBJ databases">
        <title>High recombination rates correlate with genetic variation in Cardiocondyla obscurior ants.</title>
        <authorList>
            <person name="Errbii M."/>
        </authorList>
    </citation>
    <scope>NUCLEOTIDE SEQUENCE [LARGE SCALE GENOMIC DNA]</scope>
    <source>
        <strain evidence="2">Alpha-2009</strain>
        <tissue evidence="2">Whole body</tissue>
    </source>
</reference>
<name>A0AAW2FWN7_9HYME</name>
<comment type="caution">
    <text evidence="2">The sequence shown here is derived from an EMBL/GenBank/DDBJ whole genome shotgun (WGS) entry which is preliminary data.</text>
</comment>
<proteinExistence type="predicted"/>
<evidence type="ECO:0000313" key="3">
    <source>
        <dbReference type="Proteomes" id="UP001430953"/>
    </source>
</evidence>
<gene>
    <name evidence="2" type="ORF">PUN28_007849</name>
</gene>
<evidence type="ECO:0008006" key="4">
    <source>
        <dbReference type="Google" id="ProtNLM"/>
    </source>
</evidence>
<organism evidence="2 3">
    <name type="scientific">Cardiocondyla obscurior</name>
    <dbReference type="NCBI Taxonomy" id="286306"/>
    <lineage>
        <taxon>Eukaryota</taxon>
        <taxon>Metazoa</taxon>
        <taxon>Ecdysozoa</taxon>
        <taxon>Arthropoda</taxon>
        <taxon>Hexapoda</taxon>
        <taxon>Insecta</taxon>
        <taxon>Pterygota</taxon>
        <taxon>Neoptera</taxon>
        <taxon>Endopterygota</taxon>
        <taxon>Hymenoptera</taxon>
        <taxon>Apocrita</taxon>
        <taxon>Aculeata</taxon>
        <taxon>Formicoidea</taxon>
        <taxon>Formicidae</taxon>
        <taxon>Myrmicinae</taxon>
        <taxon>Cardiocondyla</taxon>
    </lineage>
</organism>
<dbReference type="Proteomes" id="UP001430953">
    <property type="component" value="Unassembled WGS sequence"/>
</dbReference>
<dbReference type="AlphaFoldDB" id="A0AAW2FWN7"/>
<evidence type="ECO:0000256" key="1">
    <source>
        <dbReference type="SAM" id="MobiDB-lite"/>
    </source>
</evidence>
<dbReference type="EMBL" id="JADYXP020000007">
    <property type="protein sequence ID" value="KAL0119687.1"/>
    <property type="molecule type" value="Genomic_DNA"/>
</dbReference>